<dbReference type="InterPro" id="IPR001041">
    <property type="entry name" value="2Fe-2S_ferredoxin-type"/>
</dbReference>
<evidence type="ECO:0000256" key="3">
    <source>
        <dbReference type="ARBA" id="ARBA00023002"/>
    </source>
</evidence>
<dbReference type="InterPro" id="IPR012675">
    <property type="entry name" value="Beta-grasp_dom_sf"/>
</dbReference>
<evidence type="ECO:0000256" key="4">
    <source>
        <dbReference type="ARBA" id="ARBA00023004"/>
    </source>
</evidence>
<keyword evidence="5" id="KW-0411">Iron-sulfur</keyword>
<dbReference type="InterPro" id="IPR051452">
    <property type="entry name" value="Diverse_Oxidoreductases"/>
</dbReference>
<dbReference type="InterPro" id="IPR036010">
    <property type="entry name" value="2Fe-2S_ferredoxin-like_sf"/>
</dbReference>
<reference evidence="9" key="1">
    <citation type="journal article" date="2019" name="Int. J. Syst. Evol. Microbiol.">
        <title>The Global Catalogue of Microorganisms (GCM) 10K type strain sequencing project: providing services to taxonomists for standard genome sequencing and annotation.</title>
        <authorList>
            <consortium name="The Broad Institute Genomics Platform"/>
            <consortium name="The Broad Institute Genome Sequencing Center for Infectious Disease"/>
            <person name="Wu L."/>
            <person name="Ma J."/>
        </authorList>
    </citation>
    <scope>NUCLEOTIDE SEQUENCE [LARGE SCALE GENOMIC DNA]</scope>
    <source>
        <strain evidence="9">JCM 13378</strain>
    </source>
</reference>
<dbReference type="Gene3D" id="1.10.150.120">
    <property type="entry name" value="[2Fe-2S]-binding domain"/>
    <property type="match status" value="1"/>
</dbReference>
<comment type="caution">
    <text evidence="8">The sequence shown here is derived from an EMBL/GenBank/DDBJ whole genome shotgun (WGS) entry which is preliminary data.</text>
</comment>
<evidence type="ECO:0000256" key="1">
    <source>
        <dbReference type="ARBA" id="ARBA00022714"/>
    </source>
</evidence>
<evidence type="ECO:0000256" key="2">
    <source>
        <dbReference type="ARBA" id="ARBA00022723"/>
    </source>
</evidence>
<dbReference type="Pfam" id="PF01799">
    <property type="entry name" value="Fer2_2"/>
    <property type="match status" value="1"/>
</dbReference>
<dbReference type="InterPro" id="IPR036884">
    <property type="entry name" value="2Fe-2S-bd_dom_sf"/>
</dbReference>
<evidence type="ECO:0000313" key="8">
    <source>
        <dbReference type="EMBL" id="GAA0344426.1"/>
    </source>
</evidence>
<dbReference type="PROSITE" id="PS00197">
    <property type="entry name" value="2FE2S_FER_1"/>
    <property type="match status" value="1"/>
</dbReference>
<gene>
    <name evidence="8" type="ORF">GCM10009092_06080</name>
</gene>
<keyword evidence="3" id="KW-0560">Oxidoreductase</keyword>
<keyword evidence="4" id="KW-0408">Iron</keyword>
<name>A0ABP3GFT8_9ALTE</name>
<dbReference type="SUPFAM" id="SSF47741">
    <property type="entry name" value="CO dehydrogenase ISP C-domain like"/>
    <property type="match status" value="1"/>
</dbReference>
<keyword evidence="1" id="KW-0001">2Fe-2S</keyword>
<dbReference type="InterPro" id="IPR006058">
    <property type="entry name" value="2Fe2S_fd_BS"/>
</dbReference>
<dbReference type="PANTHER" id="PTHR44379:SF2">
    <property type="entry name" value="BLR6218 PROTEIN"/>
    <property type="match status" value="1"/>
</dbReference>
<evidence type="ECO:0000256" key="6">
    <source>
        <dbReference type="ARBA" id="ARBA00023075"/>
    </source>
</evidence>
<dbReference type="Pfam" id="PF00111">
    <property type="entry name" value="Fer2"/>
    <property type="match status" value="1"/>
</dbReference>
<organism evidence="8 9">
    <name type="scientific">Bowmanella denitrificans</name>
    <dbReference type="NCBI Taxonomy" id="366582"/>
    <lineage>
        <taxon>Bacteria</taxon>
        <taxon>Pseudomonadati</taxon>
        <taxon>Pseudomonadota</taxon>
        <taxon>Gammaproteobacteria</taxon>
        <taxon>Alteromonadales</taxon>
        <taxon>Alteromonadaceae</taxon>
        <taxon>Bowmanella</taxon>
    </lineage>
</organism>
<protein>
    <submittedName>
        <fullName evidence="8">(2Fe-2S)-binding protein</fullName>
    </submittedName>
</protein>
<dbReference type="PANTHER" id="PTHR44379">
    <property type="entry name" value="OXIDOREDUCTASE WITH IRON-SULFUR SUBUNIT"/>
    <property type="match status" value="1"/>
</dbReference>
<keyword evidence="6" id="KW-0830">Ubiquinone</keyword>
<dbReference type="PROSITE" id="PS51085">
    <property type="entry name" value="2FE2S_FER_2"/>
    <property type="match status" value="1"/>
</dbReference>
<proteinExistence type="predicted"/>
<keyword evidence="9" id="KW-1185">Reference proteome</keyword>
<accession>A0ABP3GFT8</accession>
<feature type="domain" description="2Fe-2S ferredoxin-type" evidence="7">
    <location>
        <begin position="1"/>
        <end position="75"/>
    </location>
</feature>
<evidence type="ECO:0000259" key="7">
    <source>
        <dbReference type="PROSITE" id="PS51085"/>
    </source>
</evidence>
<sequence length="152" mass="16172">MNFTLNGNAVSVDAEDDMPLLWALRDMLGMTGTKYGCGMALCGACTVHLDGQAVRACTLPMSLVQGKKVTTIEGLAVDASHPVQQAWKEHNVPQCGYCQSGQMMSAAALLAKHPNPDDNTIDEQMQGNICRCGTYPRIKAAIKTAAKLGSKS</sequence>
<dbReference type="Gene3D" id="3.10.20.30">
    <property type="match status" value="1"/>
</dbReference>
<evidence type="ECO:0000256" key="5">
    <source>
        <dbReference type="ARBA" id="ARBA00023014"/>
    </source>
</evidence>
<dbReference type="CDD" id="cd00207">
    <property type="entry name" value="fer2"/>
    <property type="match status" value="1"/>
</dbReference>
<dbReference type="Proteomes" id="UP001501757">
    <property type="component" value="Unassembled WGS sequence"/>
</dbReference>
<dbReference type="SUPFAM" id="SSF54292">
    <property type="entry name" value="2Fe-2S ferredoxin-like"/>
    <property type="match status" value="1"/>
</dbReference>
<evidence type="ECO:0000313" key="9">
    <source>
        <dbReference type="Proteomes" id="UP001501757"/>
    </source>
</evidence>
<dbReference type="EMBL" id="BAAAEI010000006">
    <property type="protein sequence ID" value="GAA0344426.1"/>
    <property type="molecule type" value="Genomic_DNA"/>
</dbReference>
<dbReference type="InterPro" id="IPR002888">
    <property type="entry name" value="2Fe-2S-bd"/>
</dbReference>
<keyword evidence="2" id="KW-0479">Metal-binding</keyword>